<protein>
    <submittedName>
        <fullName evidence="1">Uncharacterized protein</fullName>
    </submittedName>
</protein>
<comment type="caution">
    <text evidence="1">The sequence shown here is derived from an EMBL/GenBank/DDBJ whole genome shotgun (WGS) entry which is preliminary data.</text>
</comment>
<dbReference type="EMBL" id="SJKA01000030">
    <property type="protein sequence ID" value="TCC16092.1"/>
    <property type="molecule type" value="Genomic_DNA"/>
</dbReference>
<accession>A0A4R0HVI0</accession>
<gene>
    <name evidence="1" type="ORF">E0H50_40870</name>
</gene>
<dbReference type="AlphaFoldDB" id="A0A4R0HVI0"/>
<organism evidence="1 2">
    <name type="scientific">Kribbella sindirgiensis</name>
    <dbReference type="NCBI Taxonomy" id="1124744"/>
    <lineage>
        <taxon>Bacteria</taxon>
        <taxon>Bacillati</taxon>
        <taxon>Actinomycetota</taxon>
        <taxon>Actinomycetes</taxon>
        <taxon>Propionibacteriales</taxon>
        <taxon>Kribbellaceae</taxon>
        <taxon>Kribbella</taxon>
    </lineage>
</organism>
<keyword evidence="2" id="KW-1185">Reference proteome</keyword>
<proteinExistence type="predicted"/>
<dbReference type="OrthoDB" id="4568594at2"/>
<dbReference type="Proteomes" id="UP000292695">
    <property type="component" value="Unassembled WGS sequence"/>
</dbReference>
<evidence type="ECO:0000313" key="2">
    <source>
        <dbReference type="Proteomes" id="UP000292695"/>
    </source>
</evidence>
<evidence type="ECO:0000313" key="1">
    <source>
        <dbReference type="EMBL" id="TCC16092.1"/>
    </source>
</evidence>
<sequence>MFRYQPLWPFTSAADAAAWQRAYRSDGKQPWHLDAAQTALAFTTGFLDFDEIDLVVAKSVRGDEAYVSVGYRAEGNRPSVAAVLHLARLGQGSDAPWEVVGSRDSSLTLTRPRYGAAAGSPLSVGGRITGVDEAIRVDVRQASSDARLGTYCCVAAGGENQPWSAQVSFRTPADPVVVIVASTGGHYQGVEAFAVTAIRSTD</sequence>
<reference evidence="1 2" key="1">
    <citation type="submission" date="2019-02" db="EMBL/GenBank/DDBJ databases">
        <title>Kribbella capetownensis sp. nov. and Kribbella speibonae sp. nov., isolated from soil.</title>
        <authorList>
            <person name="Curtis S.M."/>
            <person name="Norton I."/>
            <person name="Everest G.J."/>
            <person name="Meyers P.R."/>
        </authorList>
    </citation>
    <scope>NUCLEOTIDE SEQUENCE [LARGE SCALE GENOMIC DNA]</scope>
    <source>
        <strain evidence="1 2">DSM 27082</strain>
    </source>
</reference>
<name>A0A4R0HVI0_9ACTN</name>